<dbReference type="AlphaFoldDB" id="A0A917K1M9"/>
<dbReference type="EC" id="3.1.4.-" evidence="2"/>
<feature type="domain" description="Calcineurin-like phosphoesterase" evidence="3">
    <location>
        <begin position="1"/>
        <end position="145"/>
    </location>
</feature>
<dbReference type="InterPro" id="IPR024654">
    <property type="entry name" value="Calcineurin-like_PHP_lpxH"/>
</dbReference>
<organism evidence="4 5">
    <name type="scientific">Alicyclobacillus cellulosilyticus</name>
    <dbReference type="NCBI Taxonomy" id="1003997"/>
    <lineage>
        <taxon>Bacteria</taxon>
        <taxon>Bacillati</taxon>
        <taxon>Bacillota</taxon>
        <taxon>Bacilli</taxon>
        <taxon>Bacillales</taxon>
        <taxon>Alicyclobacillaceae</taxon>
        <taxon>Alicyclobacillus</taxon>
    </lineage>
</organism>
<sequence>MNLCLVSDTHQQRMTLLRAVQAVQPVDAVLHAGDEVKDALWLRDHIRCPVYAVAGNWDSPGADHPLDRIVEWDGLRLYLTHGHRLGVKENPAEVVRRAKLHQVHVAVFGHTHMATVQHTEGILLINPGSLSLPRGRRERTFACLSARLHQAGWEAQVRFYTPEGHLVPELCLAVALPHRHVDGGGAFS</sequence>
<dbReference type="RefSeq" id="WP_188880671.1">
    <property type="nucleotide sequence ID" value="NZ_BMOY01000002.1"/>
</dbReference>
<dbReference type="Proteomes" id="UP000637695">
    <property type="component" value="Unassembled WGS sequence"/>
</dbReference>
<evidence type="ECO:0000259" key="3">
    <source>
        <dbReference type="Pfam" id="PF12850"/>
    </source>
</evidence>
<dbReference type="InterPro" id="IPR000979">
    <property type="entry name" value="Phosphodiesterase_MJ0936/Vps29"/>
</dbReference>
<evidence type="ECO:0000313" key="4">
    <source>
        <dbReference type="EMBL" id="GGI96389.1"/>
    </source>
</evidence>
<evidence type="ECO:0000256" key="1">
    <source>
        <dbReference type="ARBA" id="ARBA00008950"/>
    </source>
</evidence>
<comment type="similarity">
    <text evidence="1 2">Belongs to the metallophosphoesterase superfamily. YfcE family.</text>
</comment>
<dbReference type="Gene3D" id="3.60.21.10">
    <property type="match status" value="1"/>
</dbReference>
<gene>
    <name evidence="4" type="ORF">GCM10010885_02610</name>
</gene>
<evidence type="ECO:0000256" key="2">
    <source>
        <dbReference type="RuleBase" id="RU362039"/>
    </source>
</evidence>
<dbReference type="Pfam" id="PF12850">
    <property type="entry name" value="Metallophos_2"/>
    <property type="match status" value="1"/>
</dbReference>
<reference evidence="4" key="2">
    <citation type="submission" date="2020-09" db="EMBL/GenBank/DDBJ databases">
        <authorList>
            <person name="Sun Q."/>
            <person name="Ohkuma M."/>
        </authorList>
    </citation>
    <scope>NUCLEOTIDE SEQUENCE</scope>
    <source>
        <strain evidence="4">JCM 18487</strain>
    </source>
</reference>
<comment type="cofactor">
    <cofactor evidence="2">
        <name>a divalent metal cation</name>
        <dbReference type="ChEBI" id="CHEBI:60240"/>
    </cofactor>
</comment>
<name>A0A917K1M9_9BACL</name>
<evidence type="ECO:0000313" key="5">
    <source>
        <dbReference type="Proteomes" id="UP000637695"/>
    </source>
</evidence>
<keyword evidence="2" id="KW-0479">Metal-binding</keyword>
<accession>A0A917K1M9</accession>
<proteinExistence type="inferred from homology"/>
<dbReference type="GO" id="GO:0016787">
    <property type="term" value="F:hydrolase activity"/>
    <property type="evidence" value="ECO:0007669"/>
    <property type="project" value="UniProtKB-UniRule"/>
</dbReference>
<reference evidence="4" key="1">
    <citation type="journal article" date="2014" name="Int. J. Syst. Evol. Microbiol.">
        <title>Complete genome sequence of Corynebacterium casei LMG S-19264T (=DSM 44701T), isolated from a smear-ripened cheese.</title>
        <authorList>
            <consortium name="US DOE Joint Genome Institute (JGI-PGF)"/>
            <person name="Walter F."/>
            <person name="Albersmeier A."/>
            <person name="Kalinowski J."/>
            <person name="Ruckert C."/>
        </authorList>
    </citation>
    <scope>NUCLEOTIDE SEQUENCE</scope>
    <source>
        <strain evidence="4">JCM 18487</strain>
    </source>
</reference>
<dbReference type="PANTHER" id="PTHR11124">
    <property type="entry name" value="VACUOLAR SORTING PROTEIN VPS29"/>
    <property type="match status" value="1"/>
</dbReference>
<dbReference type="EMBL" id="BMOY01000002">
    <property type="protein sequence ID" value="GGI96389.1"/>
    <property type="molecule type" value="Genomic_DNA"/>
</dbReference>
<dbReference type="SUPFAM" id="SSF56300">
    <property type="entry name" value="Metallo-dependent phosphatases"/>
    <property type="match status" value="1"/>
</dbReference>
<dbReference type="NCBIfam" id="TIGR00040">
    <property type="entry name" value="yfcE"/>
    <property type="match status" value="1"/>
</dbReference>
<dbReference type="InterPro" id="IPR029052">
    <property type="entry name" value="Metallo-depent_PP-like"/>
</dbReference>
<keyword evidence="5" id="KW-1185">Reference proteome</keyword>
<dbReference type="GO" id="GO:0046872">
    <property type="term" value="F:metal ion binding"/>
    <property type="evidence" value="ECO:0007669"/>
    <property type="project" value="UniProtKB-KW"/>
</dbReference>
<comment type="caution">
    <text evidence="4">The sequence shown here is derived from an EMBL/GenBank/DDBJ whole genome shotgun (WGS) entry which is preliminary data.</text>
</comment>
<protein>
    <recommendedName>
        <fullName evidence="2">Phosphoesterase</fullName>
        <ecNumber evidence="2">3.1.4.-</ecNumber>
    </recommendedName>
</protein>